<keyword evidence="1" id="KW-0812">Transmembrane</keyword>
<gene>
    <name evidence="3" type="ORF">CPB84DRAFT_1687241</name>
</gene>
<evidence type="ECO:0000256" key="1">
    <source>
        <dbReference type="SAM" id="Phobius"/>
    </source>
</evidence>
<feature type="transmembrane region" description="Helical" evidence="1">
    <location>
        <begin position="74"/>
        <end position="93"/>
    </location>
</feature>
<evidence type="ECO:0000259" key="2">
    <source>
        <dbReference type="Pfam" id="PF20152"/>
    </source>
</evidence>
<evidence type="ECO:0000313" key="4">
    <source>
        <dbReference type="Proteomes" id="UP000724874"/>
    </source>
</evidence>
<feature type="transmembrane region" description="Helical" evidence="1">
    <location>
        <begin position="35"/>
        <end position="54"/>
    </location>
</feature>
<proteinExistence type="predicted"/>
<dbReference type="Proteomes" id="UP000724874">
    <property type="component" value="Unassembled WGS sequence"/>
</dbReference>
<feature type="transmembrane region" description="Helical" evidence="1">
    <location>
        <begin position="148"/>
        <end position="168"/>
    </location>
</feature>
<feature type="domain" description="DUF6534" evidence="2">
    <location>
        <begin position="153"/>
        <end position="255"/>
    </location>
</feature>
<keyword evidence="4" id="KW-1185">Reference proteome</keyword>
<reference evidence="3" key="1">
    <citation type="submission" date="2020-11" db="EMBL/GenBank/DDBJ databases">
        <authorList>
            <consortium name="DOE Joint Genome Institute"/>
            <person name="Ahrendt S."/>
            <person name="Riley R."/>
            <person name="Andreopoulos W."/>
            <person name="LaButti K."/>
            <person name="Pangilinan J."/>
            <person name="Ruiz-duenas F.J."/>
            <person name="Barrasa J.M."/>
            <person name="Sanchez-Garcia M."/>
            <person name="Camarero S."/>
            <person name="Miyauchi S."/>
            <person name="Serrano A."/>
            <person name="Linde D."/>
            <person name="Babiker R."/>
            <person name="Drula E."/>
            <person name="Ayuso-Fernandez I."/>
            <person name="Pacheco R."/>
            <person name="Padilla G."/>
            <person name="Ferreira P."/>
            <person name="Barriuso J."/>
            <person name="Kellner H."/>
            <person name="Castanera R."/>
            <person name="Alfaro M."/>
            <person name="Ramirez L."/>
            <person name="Pisabarro A.G."/>
            <person name="Kuo A."/>
            <person name="Tritt A."/>
            <person name="Lipzen A."/>
            <person name="He G."/>
            <person name="Yan M."/>
            <person name="Ng V."/>
            <person name="Cullen D."/>
            <person name="Martin F."/>
            <person name="Rosso M.-N."/>
            <person name="Henrissat B."/>
            <person name="Hibbett D."/>
            <person name="Martinez A.T."/>
            <person name="Grigoriev I.V."/>
        </authorList>
    </citation>
    <scope>NUCLEOTIDE SEQUENCE</scope>
    <source>
        <strain evidence="3">AH 44721</strain>
    </source>
</reference>
<dbReference type="Pfam" id="PF20152">
    <property type="entry name" value="DUF6534"/>
    <property type="match status" value="1"/>
</dbReference>
<evidence type="ECO:0000313" key="3">
    <source>
        <dbReference type="EMBL" id="KAF8881414.1"/>
    </source>
</evidence>
<comment type="caution">
    <text evidence="3">The sequence shown here is derived from an EMBL/GenBank/DDBJ whole genome shotgun (WGS) entry which is preliminary data.</text>
</comment>
<dbReference type="EMBL" id="JADNYJ010000132">
    <property type="protein sequence ID" value="KAF8881414.1"/>
    <property type="molecule type" value="Genomic_DNA"/>
</dbReference>
<feature type="non-terminal residue" evidence="3">
    <location>
        <position position="1"/>
    </location>
</feature>
<organism evidence="3 4">
    <name type="scientific">Gymnopilus junonius</name>
    <name type="common">Spectacular rustgill mushroom</name>
    <name type="synonym">Gymnopilus spectabilis subsp. junonius</name>
    <dbReference type="NCBI Taxonomy" id="109634"/>
    <lineage>
        <taxon>Eukaryota</taxon>
        <taxon>Fungi</taxon>
        <taxon>Dikarya</taxon>
        <taxon>Basidiomycota</taxon>
        <taxon>Agaricomycotina</taxon>
        <taxon>Agaricomycetes</taxon>
        <taxon>Agaricomycetidae</taxon>
        <taxon>Agaricales</taxon>
        <taxon>Agaricineae</taxon>
        <taxon>Hymenogastraceae</taxon>
        <taxon>Gymnopilus</taxon>
    </lineage>
</organism>
<protein>
    <recommendedName>
        <fullName evidence="2">DUF6534 domain-containing protein</fullName>
    </recommendedName>
</protein>
<dbReference type="OrthoDB" id="3223377at2759"/>
<dbReference type="PANTHER" id="PTHR40465">
    <property type="entry name" value="CHROMOSOME 1, WHOLE GENOME SHOTGUN SEQUENCE"/>
    <property type="match status" value="1"/>
</dbReference>
<keyword evidence="1" id="KW-1133">Transmembrane helix</keyword>
<accession>A0A9P5TIU0</accession>
<dbReference type="PANTHER" id="PTHR40465:SF1">
    <property type="entry name" value="DUF6534 DOMAIN-CONTAINING PROTEIN"/>
    <property type="match status" value="1"/>
</dbReference>
<sequence length="313" mass="34519">LLAYLLHWGLFGSLSTQVYLYFLAFPNDPRWTQMLVYGLYIAEFIQTVLLTQAAFSSFAEGFGNLNAINEEGNLWFSVPIMSSAIASVVQVFYAYRIRILAQSNIVPSIIVLLSFIQLSGGIATGIIAHQSRVFTQFLGTKVYIATGLWNGGSALCDVIIAAGMTYYASRFLSLDGSLGSHYNHLPSKLIRLVIETGTLTGKPTFSHAYLYQATIAIINLILSLLPGKPTYFQTTSGILGKMYSTTMMVVFNSRTKIVGSESSKEYMSDGDAVRSANPDPGLNGFGRVLITQEQYTYPLDDWTATVSNFFIWD</sequence>
<feature type="transmembrane region" description="Helical" evidence="1">
    <location>
        <begin position="6"/>
        <end position="23"/>
    </location>
</feature>
<dbReference type="InterPro" id="IPR045339">
    <property type="entry name" value="DUF6534"/>
</dbReference>
<dbReference type="AlphaFoldDB" id="A0A9P5TIU0"/>
<feature type="transmembrane region" description="Helical" evidence="1">
    <location>
        <begin position="105"/>
        <end position="128"/>
    </location>
</feature>
<keyword evidence="1" id="KW-0472">Membrane</keyword>
<name>A0A9P5TIU0_GYMJU</name>